<dbReference type="Proteomes" id="UP001408789">
    <property type="component" value="Unassembled WGS sequence"/>
</dbReference>
<gene>
    <name evidence="1" type="ORF">SSX86_016061</name>
</gene>
<reference evidence="1 2" key="1">
    <citation type="submission" date="2024-04" db="EMBL/GenBank/DDBJ databases">
        <title>The reference genome of an endangered Asteraceae, Deinandra increscens subsp. villosa, native to the Central Coast of California.</title>
        <authorList>
            <person name="Guilliams M."/>
            <person name="Hasenstab-Lehman K."/>
            <person name="Meyer R."/>
            <person name="Mcevoy S."/>
        </authorList>
    </citation>
    <scope>NUCLEOTIDE SEQUENCE [LARGE SCALE GENOMIC DNA]</scope>
    <source>
        <tissue evidence="1">Leaf</tissue>
    </source>
</reference>
<dbReference type="SUPFAM" id="SSF48452">
    <property type="entry name" value="TPR-like"/>
    <property type="match status" value="1"/>
</dbReference>
<keyword evidence="2" id="KW-1185">Reference proteome</keyword>
<name>A0AAP0GXR2_9ASTR</name>
<dbReference type="AlphaFoldDB" id="A0AAP0GXR2"/>
<dbReference type="InterPro" id="IPR011990">
    <property type="entry name" value="TPR-like_helical_dom_sf"/>
</dbReference>
<protein>
    <submittedName>
        <fullName evidence="1">Uncharacterized protein</fullName>
    </submittedName>
</protein>
<comment type="caution">
    <text evidence="1">The sequence shown here is derived from an EMBL/GenBank/DDBJ whole genome shotgun (WGS) entry which is preliminary data.</text>
</comment>
<proteinExistence type="predicted"/>
<sequence>MYVNDDGARIWTLSELDPNFGTGFICPLLFIDDHFKLADDFYSQAILIDPKNPELFSDHAQANIKLENFIVGDEVEEKSAHENADVLAHSTIKPALLDKNDAKDAPEAYKKLSSKEVSATFLVYDWIWSITYNSCALAN</sequence>
<evidence type="ECO:0000313" key="2">
    <source>
        <dbReference type="Proteomes" id="UP001408789"/>
    </source>
</evidence>
<accession>A0AAP0GXR2</accession>
<evidence type="ECO:0000313" key="1">
    <source>
        <dbReference type="EMBL" id="KAK9064679.1"/>
    </source>
</evidence>
<organism evidence="1 2">
    <name type="scientific">Deinandra increscens subsp. villosa</name>
    <dbReference type="NCBI Taxonomy" id="3103831"/>
    <lineage>
        <taxon>Eukaryota</taxon>
        <taxon>Viridiplantae</taxon>
        <taxon>Streptophyta</taxon>
        <taxon>Embryophyta</taxon>
        <taxon>Tracheophyta</taxon>
        <taxon>Spermatophyta</taxon>
        <taxon>Magnoliopsida</taxon>
        <taxon>eudicotyledons</taxon>
        <taxon>Gunneridae</taxon>
        <taxon>Pentapetalae</taxon>
        <taxon>asterids</taxon>
        <taxon>campanulids</taxon>
        <taxon>Asterales</taxon>
        <taxon>Asteraceae</taxon>
        <taxon>Asteroideae</taxon>
        <taxon>Heliantheae alliance</taxon>
        <taxon>Madieae</taxon>
        <taxon>Madiinae</taxon>
        <taxon>Deinandra</taxon>
    </lineage>
</organism>
<dbReference type="EMBL" id="JBCNJP010000017">
    <property type="protein sequence ID" value="KAK9064679.1"/>
    <property type="molecule type" value="Genomic_DNA"/>
</dbReference>